<evidence type="ECO:0000313" key="2">
    <source>
        <dbReference type="EMBL" id="MFC3711569.1"/>
    </source>
</evidence>
<dbReference type="InterPro" id="IPR023375">
    <property type="entry name" value="ADC_dom_sf"/>
</dbReference>
<feature type="region of interest" description="Disordered" evidence="1">
    <location>
        <begin position="246"/>
        <end position="268"/>
    </location>
</feature>
<dbReference type="SUPFAM" id="SSF160104">
    <property type="entry name" value="Acetoacetate decarboxylase-like"/>
    <property type="match status" value="1"/>
</dbReference>
<dbReference type="InterPro" id="IPR010451">
    <property type="entry name" value="Acetoacetate_decarboxylase"/>
</dbReference>
<comment type="caution">
    <text evidence="2">The sequence shown here is derived from an EMBL/GenBank/DDBJ whole genome shotgun (WGS) entry which is preliminary data.</text>
</comment>
<evidence type="ECO:0000313" key="3">
    <source>
        <dbReference type="Proteomes" id="UP001595615"/>
    </source>
</evidence>
<reference evidence="3" key="1">
    <citation type="journal article" date="2019" name="Int. J. Syst. Evol. Microbiol.">
        <title>The Global Catalogue of Microorganisms (GCM) 10K type strain sequencing project: providing services to taxonomists for standard genome sequencing and annotation.</title>
        <authorList>
            <consortium name="The Broad Institute Genomics Platform"/>
            <consortium name="The Broad Institute Genome Sequencing Center for Infectious Disease"/>
            <person name="Wu L."/>
            <person name="Ma J."/>
        </authorList>
    </citation>
    <scope>NUCLEOTIDE SEQUENCE [LARGE SCALE GENOMIC DNA]</scope>
    <source>
        <strain evidence="3">KCTC 42644</strain>
    </source>
</reference>
<sequence>MSKLRFVQGASGVRTAGQLQNTVRSIRGTYETDAEVVRALLPQPLVAVEKPEIFFQFAHVAMHYSAERTVEIGALTLGVNCTFEGQKGAYCFHMSMEGESVVTSGRERFGEPKKIAATTFEKNGDHIRATVTRHGITFFEIEGNIGADNSNPKQFEEHLFCYKGLPSITTPGEFDGDVFLTRLDWKRNYTTRRDFDGKITLRESAYDPLVDVPVRRIIGLEYVEGATQTGGTLMRTVPGEWIAPHWVGRNDEPTNTGLDLSAPAEKAA</sequence>
<organism evidence="2 3">
    <name type="scientific">Sphingoaurantiacus capsulatus</name>
    <dbReference type="NCBI Taxonomy" id="1771310"/>
    <lineage>
        <taxon>Bacteria</taxon>
        <taxon>Pseudomonadati</taxon>
        <taxon>Pseudomonadota</taxon>
        <taxon>Alphaproteobacteria</taxon>
        <taxon>Sphingomonadales</taxon>
        <taxon>Sphingosinicellaceae</taxon>
        <taxon>Sphingoaurantiacus</taxon>
    </lineage>
</organism>
<proteinExistence type="predicted"/>
<dbReference type="Gene3D" id="2.40.400.10">
    <property type="entry name" value="Acetoacetate decarboxylase-like"/>
    <property type="match status" value="1"/>
</dbReference>
<dbReference type="Pfam" id="PF06314">
    <property type="entry name" value="ADC"/>
    <property type="match status" value="1"/>
</dbReference>
<gene>
    <name evidence="2" type="ORF">ACFOMD_03240</name>
</gene>
<name>A0ABV7XA88_9SPHN</name>
<dbReference type="RefSeq" id="WP_380856774.1">
    <property type="nucleotide sequence ID" value="NZ_JBHRXV010000002.1"/>
</dbReference>
<dbReference type="Proteomes" id="UP001595615">
    <property type="component" value="Unassembled WGS sequence"/>
</dbReference>
<protein>
    <submittedName>
        <fullName evidence="2">Acetoacetate decarboxylase family protein</fullName>
    </submittedName>
</protein>
<keyword evidence="3" id="KW-1185">Reference proteome</keyword>
<evidence type="ECO:0000256" key="1">
    <source>
        <dbReference type="SAM" id="MobiDB-lite"/>
    </source>
</evidence>
<accession>A0ABV7XA88</accession>
<dbReference type="EMBL" id="JBHRXV010000002">
    <property type="protein sequence ID" value="MFC3711569.1"/>
    <property type="molecule type" value="Genomic_DNA"/>
</dbReference>